<evidence type="ECO:0000256" key="6">
    <source>
        <dbReference type="ARBA" id="ARBA00022692"/>
    </source>
</evidence>
<evidence type="ECO:0000256" key="5">
    <source>
        <dbReference type="ARBA" id="ARBA00022475"/>
    </source>
</evidence>
<dbReference type="EMBL" id="JOJR01000009">
    <property type="protein sequence ID" value="RCN52091.1"/>
    <property type="molecule type" value="Genomic_DNA"/>
</dbReference>
<evidence type="ECO:0000313" key="11">
    <source>
        <dbReference type="EMBL" id="RCN52091.1"/>
    </source>
</evidence>
<dbReference type="OrthoDB" id="9995836at2759"/>
<gene>
    <name evidence="11" type="ORF">ANCCAN_01879</name>
</gene>
<feature type="transmembrane region" description="Helical" evidence="9">
    <location>
        <begin position="141"/>
        <end position="161"/>
    </location>
</feature>
<evidence type="ECO:0000256" key="4">
    <source>
        <dbReference type="ARBA" id="ARBA00022448"/>
    </source>
</evidence>
<feature type="transmembrane region" description="Helical" evidence="9">
    <location>
        <begin position="344"/>
        <end position="364"/>
    </location>
</feature>
<name>A0A368H659_ANCCA</name>
<reference evidence="11 12" key="1">
    <citation type="submission" date="2014-10" db="EMBL/GenBank/DDBJ databases">
        <title>Draft genome of the hookworm Ancylostoma caninum.</title>
        <authorList>
            <person name="Mitreva M."/>
        </authorList>
    </citation>
    <scope>NUCLEOTIDE SEQUENCE [LARGE SCALE GENOMIC DNA]</scope>
    <source>
        <strain evidence="11 12">Baltimore</strain>
    </source>
</reference>
<dbReference type="STRING" id="29170.A0A368H659"/>
<comment type="catalytic activity">
    <reaction evidence="1 9">
        <text>riboflavin(in) = riboflavin(out)</text>
        <dbReference type="Rhea" id="RHEA:35015"/>
        <dbReference type="ChEBI" id="CHEBI:57986"/>
    </reaction>
</comment>
<feature type="transmembrane region" description="Helical" evidence="9">
    <location>
        <begin position="75"/>
        <end position="97"/>
    </location>
</feature>
<evidence type="ECO:0000256" key="10">
    <source>
        <dbReference type="SAM" id="MobiDB-lite"/>
    </source>
</evidence>
<keyword evidence="8 9" id="KW-0472">Membrane</keyword>
<keyword evidence="7 9" id="KW-1133">Transmembrane helix</keyword>
<evidence type="ECO:0000256" key="2">
    <source>
        <dbReference type="ARBA" id="ARBA00004651"/>
    </source>
</evidence>
<dbReference type="InterPro" id="IPR009357">
    <property type="entry name" value="Riboflavin_transptr"/>
</dbReference>
<keyword evidence="5 9" id="KW-1003">Cell membrane</keyword>
<comment type="function">
    <text evidence="9">Plasma membrane transporter mediating the uptake by cells of the water soluble vitamin B2/riboflavin that plays a key role in biochemical oxidation-reduction reactions of the carbohydrate, lipid, and amino acid metabolism.</text>
</comment>
<proteinExistence type="inferred from homology"/>
<protein>
    <recommendedName>
        <fullName evidence="9">Riboflavin transporter</fullName>
    </recommendedName>
</protein>
<comment type="subcellular location">
    <subcellularLocation>
        <location evidence="2 9">Cell membrane</location>
        <topology evidence="2 9">Multi-pass membrane protein</topology>
    </subcellularLocation>
</comment>
<organism evidence="11 12">
    <name type="scientific">Ancylostoma caninum</name>
    <name type="common">Dog hookworm</name>
    <dbReference type="NCBI Taxonomy" id="29170"/>
    <lineage>
        <taxon>Eukaryota</taxon>
        <taxon>Metazoa</taxon>
        <taxon>Ecdysozoa</taxon>
        <taxon>Nematoda</taxon>
        <taxon>Chromadorea</taxon>
        <taxon>Rhabditida</taxon>
        <taxon>Rhabditina</taxon>
        <taxon>Rhabditomorpha</taxon>
        <taxon>Strongyloidea</taxon>
        <taxon>Ancylostomatidae</taxon>
        <taxon>Ancylostomatinae</taxon>
        <taxon>Ancylostoma</taxon>
    </lineage>
</organism>
<feature type="transmembrane region" description="Helical" evidence="9">
    <location>
        <begin position="199"/>
        <end position="219"/>
    </location>
</feature>
<dbReference type="GO" id="GO:0032217">
    <property type="term" value="F:riboflavin transmembrane transporter activity"/>
    <property type="evidence" value="ECO:0007669"/>
    <property type="project" value="UniProtKB-UniRule"/>
</dbReference>
<feature type="transmembrane region" description="Helical" evidence="9">
    <location>
        <begin position="316"/>
        <end position="337"/>
    </location>
</feature>
<dbReference type="PANTHER" id="PTHR12929:SF10">
    <property type="entry name" value="RIBOFLAVIN TRANSPORTER"/>
    <property type="match status" value="1"/>
</dbReference>
<dbReference type="Pfam" id="PF06237">
    <property type="entry name" value="SLC52_ribofla_tr"/>
    <property type="match status" value="1"/>
</dbReference>
<dbReference type="Proteomes" id="UP000252519">
    <property type="component" value="Unassembled WGS sequence"/>
</dbReference>
<evidence type="ECO:0000256" key="3">
    <source>
        <dbReference type="ARBA" id="ARBA00006366"/>
    </source>
</evidence>
<evidence type="ECO:0000256" key="8">
    <source>
        <dbReference type="ARBA" id="ARBA00023136"/>
    </source>
</evidence>
<dbReference type="AlphaFoldDB" id="A0A368H659"/>
<feature type="transmembrane region" description="Helical" evidence="9">
    <location>
        <begin position="413"/>
        <end position="435"/>
    </location>
</feature>
<keyword evidence="6 9" id="KW-0812">Transmembrane</keyword>
<keyword evidence="12" id="KW-1185">Reference proteome</keyword>
<evidence type="ECO:0000256" key="9">
    <source>
        <dbReference type="RuleBase" id="RU368035"/>
    </source>
</evidence>
<feature type="transmembrane region" description="Helical" evidence="9">
    <location>
        <begin position="277"/>
        <end position="296"/>
    </location>
</feature>
<accession>A0A368H659</accession>
<feature type="region of interest" description="Disordered" evidence="10">
    <location>
        <begin position="225"/>
        <end position="267"/>
    </location>
</feature>
<dbReference type="GO" id="GO:0005886">
    <property type="term" value="C:plasma membrane"/>
    <property type="evidence" value="ECO:0007669"/>
    <property type="project" value="UniProtKB-SubCell"/>
</dbReference>
<comment type="similarity">
    <text evidence="3 9">Belongs to the riboflavin transporter family.</text>
</comment>
<dbReference type="PANTHER" id="PTHR12929">
    <property type="entry name" value="SOLUTE CARRIER FAMILY 52"/>
    <property type="match status" value="1"/>
</dbReference>
<evidence type="ECO:0000256" key="7">
    <source>
        <dbReference type="ARBA" id="ARBA00022989"/>
    </source>
</evidence>
<comment type="caution">
    <text evidence="11">The sequence shown here is derived from an EMBL/GenBank/DDBJ whole genome shotgun (WGS) entry which is preliminary data.</text>
</comment>
<keyword evidence="4 9" id="KW-0813">Transport</keyword>
<feature type="transmembrane region" description="Helical" evidence="9">
    <location>
        <begin position="376"/>
        <end position="401"/>
    </location>
</feature>
<evidence type="ECO:0000313" key="12">
    <source>
        <dbReference type="Proteomes" id="UP000252519"/>
    </source>
</evidence>
<feature type="transmembrane region" description="Helical" evidence="9">
    <location>
        <begin position="109"/>
        <end position="129"/>
    </location>
</feature>
<feature type="transmembrane region" description="Helical" evidence="9">
    <location>
        <begin position="42"/>
        <end position="63"/>
    </location>
</feature>
<sequence>MPVSKFVFVLVVIFGSTSWIGTNSVWMQLPLLTADLPEGWGLPSFLAAVVQIACIGPLVYTILHKGCKSINVPAVPLITAFLALACACQFGLVFMWWWTVSIGSGQYSVALYLLLFGLALVNATSNVLFMPFMAQFHSAYLNAYFVGMGLSSLIPSLLSLAQGKELNFLILLSLCGGAGNYECEGAEPVFSPPRFQASAFFFVIFVWTVIATVAFEILCRTDEHNSGESSQRDAAHEDTPLKKVRSKSPEKTQVDEHGQGLNEKAEVKSAPVPKRSIGGVSYAVLLIATAVVNAQMNGVIPSVQSYAALPYSQATYHYGIALANVVSPAMSFLPFFITIRSLPILCTLTFCSSLVTAFILYLASLSPNLIFDSSSIGSALSIGSSLVAAGLHSYLRVVFASLLREGEQSESRLFWCGVFIQIGSFMGSAVMFPLVNIVRVFTSAPPCR</sequence>
<evidence type="ECO:0000256" key="1">
    <source>
        <dbReference type="ARBA" id="ARBA00000215"/>
    </source>
</evidence>